<feature type="coiled-coil region" evidence="1">
    <location>
        <begin position="37"/>
        <end position="75"/>
    </location>
</feature>
<evidence type="ECO:0000313" key="3">
    <source>
        <dbReference type="EMBL" id="RVT53976.1"/>
    </source>
</evidence>
<keyword evidence="2" id="KW-0812">Transmembrane</keyword>
<feature type="transmembrane region" description="Helical" evidence="2">
    <location>
        <begin position="6"/>
        <end position="24"/>
    </location>
</feature>
<name>A0A3S2TPW4_9BURK</name>
<dbReference type="EMBL" id="SACT01000001">
    <property type="protein sequence ID" value="RVT53976.1"/>
    <property type="molecule type" value="Genomic_DNA"/>
</dbReference>
<keyword evidence="4" id="KW-1185">Reference proteome</keyword>
<keyword evidence="1" id="KW-0175">Coiled coil</keyword>
<evidence type="ECO:0000256" key="1">
    <source>
        <dbReference type="SAM" id="Coils"/>
    </source>
</evidence>
<dbReference type="OrthoDB" id="9153078at2"/>
<dbReference type="AlphaFoldDB" id="A0A3S2TPW4"/>
<keyword evidence="2" id="KW-0472">Membrane</keyword>
<dbReference type="Proteomes" id="UP000288178">
    <property type="component" value="Unassembled WGS sequence"/>
</dbReference>
<evidence type="ECO:0000313" key="4">
    <source>
        <dbReference type="Proteomes" id="UP000288178"/>
    </source>
</evidence>
<gene>
    <name evidence="3" type="ORF">ENE75_03610</name>
</gene>
<dbReference type="RefSeq" id="WP_128195687.1">
    <property type="nucleotide sequence ID" value="NZ_SACT01000001.1"/>
</dbReference>
<reference evidence="3 4" key="1">
    <citation type="submission" date="2019-01" db="EMBL/GenBank/DDBJ databases">
        <authorList>
            <person name="Chen W.-M."/>
        </authorList>
    </citation>
    <scope>NUCLEOTIDE SEQUENCE [LARGE SCALE GENOMIC DNA]</scope>
    <source>
        <strain evidence="3 4">ICH-3</strain>
    </source>
</reference>
<comment type="caution">
    <text evidence="3">The sequence shown here is derived from an EMBL/GenBank/DDBJ whole genome shotgun (WGS) entry which is preliminary data.</text>
</comment>
<evidence type="ECO:0000256" key="2">
    <source>
        <dbReference type="SAM" id="Phobius"/>
    </source>
</evidence>
<keyword evidence="2" id="KW-1133">Transmembrane helix</keyword>
<sequence length="277" mass="31041">MADGYWWLPSLTTAGVLGAIAWLAREWIGARLTKTIQHEFDQKLEQLRSDLRESEEKLKARIREKEGEIAALRSGALSALASRHAALDKRRLEAIDQIWTAFRVLEPARSLATSMGFIKFESAAELVANDPRARQFFEMLGGSFDPSKLDLSAADMARPYLTPMVWAVFSAIRSVAMHTAMRWMVLKGALGKQDYADSDAIRALVVKVLPHYEDYLKEHGPSVYYIVLQALEARLLEELRTMMSGVETDRASLEQAAEIVKAANELQRSTLEEASKA</sequence>
<protein>
    <submittedName>
        <fullName evidence="3">Uncharacterized protein</fullName>
    </submittedName>
</protein>
<accession>A0A3S2TPW4</accession>
<proteinExistence type="predicted"/>
<organism evidence="3 4">
    <name type="scientific">Rubrivivax albus</name>
    <dbReference type="NCBI Taxonomy" id="2499835"/>
    <lineage>
        <taxon>Bacteria</taxon>
        <taxon>Pseudomonadati</taxon>
        <taxon>Pseudomonadota</taxon>
        <taxon>Betaproteobacteria</taxon>
        <taxon>Burkholderiales</taxon>
        <taxon>Sphaerotilaceae</taxon>
        <taxon>Rubrivivax</taxon>
    </lineage>
</organism>